<feature type="non-terminal residue" evidence="6">
    <location>
        <position position="1"/>
    </location>
</feature>
<evidence type="ECO:0000313" key="6">
    <source>
        <dbReference type="EMBL" id="KDR21786.1"/>
    </source>
</evidence>
<gene>
    <name evidence="6" type="ORF">L798_03331</name>
</gene>
<dbReference type="InParanoid" id="A0A067RD33"/>
<evidence type="ECO:0000256" key="4">
    <source>
        <dbReference type="PROSITE-ProRule" id="PRU00134"/>
    </source>
</evidence>
<dbReference type="eggNOG" id="ENOG502RNC4">
    <property type="taxonomic scope" value="Eukaryota"/>
</dbReference>
<sequence length="436" mass="51157">DEEEEMEYKLVQREVFLPYVCHVCKILGQSYGLKRCRNCKMISYCSKEHQRLHWPQHRDLCKVISDICKHERMTNLFQKAVGILPDEYRYYRIYYVNKCAQELGRNLDSWEKEMIYFPQVCHTCYEFDIQKLTSCHKCHHVSYCKPSHLKSDHDIWCKEFQVYRDFILCQFHHGMIQPSIPKRVLQHYAPLTGDIRTFMLSTAGVSNKSLLMNKLDLVALTDTGTCPLTVLFSLQNANFSLEEIKFLTIHLVGAEMHFEIDNLRKWELLLLHLIPSLRILKIVFVGPELNSDNAFFQIVDKSKMCRKCHIAGRKVVYDFWKGLYHDFLKSKNYKKPDLISAFNAGLHRLSDFEGKDTWSPTIEAMLKEPDIPVIVTEYTEKEMPLDLQRIQSIVDSLEIIMSPAKNPFASSKPSLNFLSEETIPVIFKNYYITILK</sequence>
<organism evidence="6 7">
    <name type="scientific">Zootermopsis nevadensis</name>
    <name type="common">Dampwood termite</name>
    <dbReference type="NCBI Taxonomy" id="136037"/>
    <lineage>
        <taxon>Eukaryota</taxon>
        <taxon>Metazoa</taxon>
        <taxon>Ecdysozoa</taxon>
        <taxon>Arthropoda</taxon>
        <taxon>Hexapoda</taxon>
        <taxon>Insecta</taxon>
        <taxon>Pterygota</taxon>
        <taxon>Neoptera</taxon>
        <taxon>Polyneoptera</taxon>
        <taxon>Dictyoptera</taxon>
        <taxon>Blattodea</taxon>
        <taxon>Blattoidea</taxon>
        <taxon>Termitoidae</taxon>
        <taxon>Termopsidae</taxon>
        <taxon>Zootermopsis</taxon>
    </lineage>
</organism>
<protein>
    <recommendedName>
        <fullName evidence="5">MYND-type domain-containing protein</fullName>
    </recommendedName>
</protein>
<reference evidence="6 7" key="1">
    <citation type="journal article" date="2014" name="Nat. Commun.">
        <title>Molecular traces of alternative social organization in a termite genome.</title>
        <authorList>
            <person name="Terrapon N."/>
            <person name="Li C."/>
            <person name="Robertson H.M."/>
            <person name="Ji L."/>
            <person name="Meng X."/>
            <person name="Booth W."/>
            <person name="Chen Z."/>
            <person name="Childers C.P."/>
            <person name="Glastad K.M."/>
            <person name="Gokhale K."/>
            <person name="Gowin J."/>
            <person name="Gronenberg W."/>
            <person name="Hermansen R.A."/>
            <person name="Hu H."/>
            <person name="Hunt B.G."/>
            <person name="Huylmans A.K."/>
            <person name="Khalil S.M."/>
            <person name="Mitchell R.D."/>
            <person name="Munoz-Torres M.C."/>
            <person name="Mustard J.A."/>
            <person name="Pan H."/>
            <person name="Reese J.T."/>
            <person name="Scharf M.E."/>
            <person name="Sun F."/>
            <person name="Vogel H."/>
            <person name="Xiao J."/>
            <person name="Yang W."/>
            <person name="Yang Z."/>
            <person name="Yang Z."/>
            <person name="Zhou J."/>
            <person name="Zhu J."/>
            <person name="Brent C.S."/>
            <person name="Elsik C.G."/>
            <person name="Goodisman M.A."/>
            <person name="Liberles D.A."/>
            <person name="Roe R.M."/>
            <person name="Vargo E.L."/>
            <person name="Vilcinskas A."/>
            <person name="Wang J."/>
            <person name="Bornberg-Bauer E."/>
            <person name="Korb J."/>
            <person name="Zhang G."/>
            <person name="Liebig J."/>
        </authorList>
    </citation>
    <scope>NUCLEOTIDE SEQUENCE [LARGE SCALE GENOMIC DNA]</scope>
    <source>
        <tissue evidence="6">Whole organism</tissue>
    </source>
</reference>
<dbReference type="Gene3D" id="6.10.140.2220">
    <property type="match status" value="1"/>
</dbReference>
<dbReference type="InterPro" id="IPR002893">
    <property type="entry name" value="Znf_MYND"/>
</dbReference>
<name>A0A067RD33_ZOONE</name>
<dbReference type="PROSITE" id="PS01360">
    <property type="entry name" value="ZF_MYND_1"/>
    <property type="match status" value="1"/>
</dbReference>
<evidence type="ECO:0000259" key="5">
    <source>
        <dbReference type="PROSITE" id="PS50865"/>
    </source>
</evidence>
<keyword evidence="1" id="KW-0479">Metal-binding</keyword>
<dbReference type="SUPFAM" id="SSF144232">
    <property type="entry name" value="HIT/MYND zinc finger-like"/>
    <property type="match status" value="1"/>
</dbReference>
<evidence type="ECO:0000313" key="7">
    <source>
        <dbReference type="Proteomes" id="UP000027135"/>
    </source>
</evidence>
<dbReference type="PANTHER" id="PTHR28069:SF2">
    <property type="entry name" value="GH20023P"/>
    <property type="match status" value="1"/>
</dbReference>
<keyword evidence="2 4" id="KW-0863">Zinc-finger</keyword>
<dbReference type="InterPro" id="IPR046824">
    <property type="entry name" value="Mss51-like_C"/>
</dbReference>
<keyword evidence="3" id="KW-0862">Zinc</keyword>
<keyword evidence="7" id="KW-1185">Reference proteome</keyword>
<dbReference type="EMBL" id="KK852539">
    <property type="protein sequence ID" value="KDR21786.1"/>
    <property type="molecule type" value="Genomic_DNA"/>
</dbReference>
<evidence type="ECO:0000256" key="3">
    <source>
        <dbReference type="ARBA" id="ARBA00022833"/>
    </source>
</evidence>
<accession>A0A067RD33</accession>
<feature type="non-terminal residue" evidence="6">
    <location>
        <position position="436"/>
    </location>
</feature>
<feature type="domain" description="MYND-type" evidence="5">
    <location>
        <begin position="21"/>
        <end position="61"/>
    </location>
</feature>
<dbReference type="Pfam" id="PF01753">
    <property type="entry name" value="zf-MYND"/>
    <property type="match status" value="1"/>
</dbReference>
<dbReference type="Pfam" id="PF20179">
    <property type="entry name" value="MSS51_C"/>
    <property type="match status" value="1"/>
</dbReference>
<proteinExistence type="predicted"/>
<dbReference type="PANTHER" id="PTHR28069">
    <property type="entry name" value="GH20023P"/>
    <property type="match status" value="1"/>
</dbReference>
<dbReference type="STRING" id="136037.A0A067RD33"/>
<dbReference type="GO" id="GO:0008270">
    <property type="term" value="F:zinc ion binding"/>
    <property type="evidence" value="ECO:0007669"/>
    <property type="project" value="UniProtKB-KW"/>
</dbReference>
<evidence type="ECO:0000256" key="2">
    <source>
        <dbReference type="ARBA" id="ARBA00022771"/>
    </source>
</evidence>
<dbReference type="OMA" id="NGHEMFY"/>
<dbReference type="Proteomes" id="UP000027135">
    <property type="component" value="Unassembled WGS sequence"/>
</dbReference>
<dbReference type="PROSITE" id="PS50865">
    <property type="entry name" value="ZF_MYND_2"/>
    <property type="match status" value="1"/>
</dbReference>
<evidence type="ECO:0000256" key="1">
    <source>
        <dbReference type="ARBA" id="ARBA00022723"/>
    </source>
</evidence>
<dbReference type="AlphaFoldDB" id="A0A067RD33"/>